<dbReference type="VEuPathDB" id="AmoebaDB:EHI8A_027640"/>
<name>A0A5K1VGG2_ENTHI</name>
<dbReference type="AlphaFoldDB" id="A0A5K1VGG2"/>
<sequence length="248" mass="28768">MMQLKMKGLKFPCPLHVLIDGPVEQSETKMMFEMVCKQELYDKIIHSVWLYLESGRTAVEETLKNHEFLNILNKNILIESSSLESTIGVLSILTRNDPVTFLLMGSYKLIIKLFQYRLKNSVYMMALDCLYSLISTHSSELILKLLEENDLLFIILNGISKENDKEENELCAAMLKISLSCEGVRRKLSKDLHYLNNFLAHLNYIYQSILVDMNNHILLICLCECIEYLTWDSSIKFIIESYYSGLLQ</sequence>
<dbReference type="VEuPathDB" id="AmoebaDB:KM1_052420"/>
<evidence type="ECO:0000313" key="2">
    <source>
        <dbReference type="Proteomes" id="UP000078387"/>
    </source>
</evidence>
<accession>A0A5K1VGG2</accession>
<comment type="caution">
    <text evidence="1">The sequence shown here is derived from an EMBL/GenBank/DDBJ whole genome shotgun (WGS) entry which is preliminary data.</text>
</comment>
<gene>
    <name evidence="1" type="ORF">CL6EHI_175100</name>
</gene>
<dbReference type="VEuPathDB" id="AmoebaDB:EHI5A_043090"/>
<dbReference type="EMBL" id="BDEQ01000001">
    <property type="protein sequence ID" value="GAT94337.1"/>
    <property type="molecule type" value="Genomic_DNA"/>
</dbReference>
<protein>
    <submittedName>
        <fullName evidence="1">Uncharacterized protein</fullName>
    </submittedName>
</protein>
<evidence type="ECO:0000313" key="1">
    <source>
        <dbReference type="EMBL" id="GAT94337.1"/>
    </source>
</evidence>
<dbReference type="VEuPathDB" id="AmoebaDB:EHI_175100"/>
<dbReference type="OMA" id="IFEMVCK"/>
<dbReference type="VEuPathDB" id="AmoebaDB:EHI7A_022430"/>
<proteinExistence type="predicted"/>
<reference evidence="1 2" key="1">
    <citation type="submission" date="2016-05" db="EMBL/GenBank/DDBJ databases">
        <title>First whole genome sequencing of Entamoeba histolytica HM1:IMSS-clone-6.</title>
        <authorList>
            <person name="Mukherjee Avik.K."/>
            <person name="Izumyama S."/>
            <person name="Nakada-Tsukui K."/>
            <person name="Nozaki T."/>
        </authorList>
    </citation>
    <scope>NUCLEOTIDE SEQUENCE [LARGE SCALE GENOMIC DNA]</scope>
    <source>
        <strain evidence="1 2">HM1:IMSS clone 6</strain>
    </source>
</reference>
<dbReference type="Proteomes" id="UP000078387">
    <property type="component" value="Unassembled WGS sequence"/>
</dbReference>
<organism evidence="1 2">
    <name type="scientific">Entamoeba histolytica</name>
    <dbReference type="NCBI Taxonomy" id="5759"/>
    <lineage>
        <taxon>Eukaryota</taxon>
        <taxon>Amoebozoa</taxon>
        <taxon>Evosea</taxon>
        <taxon>Archamoebae</taxon>
        <taxon>Mastigamoebida</taxon>
        <taxon>Entamoebidae</taxon>
        <taxon>Entamoeba</taxon>
    </lineage>
</organism>